<dbReference type="GO" id="GO:0006355">
    <property type="term" value="P:regulation of DNA-templated transcription"/>
    <property type="evidence" value="ECO:0007669"/>
    <property type="project" value="InterPro"/>
</dbReference>
<dbReference type="AlphaFoldDB" id="A0A1H8VA69"/>
<dbReference type="Gene3D" id="1.10.10.10">
    <property type="entry name" value="Winged helix-like DNA-binding domain superfamily/Winged helix DNA-binding domain"/>
    <property type="match status" value="1"/>
</dbReference>
<dbReference type="InterPro" id="IPR036388">
    <property type="entry name" value="WH-like_DNA-bd_sf"/>
</dbReference>
<dbReference type="SUPFAM" id="SSF75516">
    <property type="entry name" value="Pheromone-binding domain of LuxR-like quorum-sensing transcription factors"/>
    <property type="match status" value="1"/>
</dbReference>
<dbReference type="GO" id="GO:0003677">
    <property type="term" value="F:DNA binding"/>
    <property type="evidence" value="ECO:0007669"/>
    <property type="project" value="UniProtKB-KW"/>
</dbReference>
<name>A0A1H8VA69_9RHOB</name>
<dbReference type="Pfam" id="PF03472">
    <property type="entry name" value="Autoind_bind"/>
    <property type="match status" value="1"/>
</dbReference>
<evidence type="ECO:0000313" key="6">
    <source>
        <dbReference type="Proteomes" id="UP000198893"/>
    </source>
</evidence>
<keyword evidence="6" id="KW-1185">Reference proteome</keyword>
<organism evidence="5 6">
    <name type="scientific">Salinihabitans flavidus</name>
    <dbReference type="NCBI Taxonomy" id="569882"/>
    <lineage>
        <taxon>Bacteria</taxon>
        <taxon>Pseudomonadati</taxon>
        <taxon>Pseudomonadota</taxon>
        <taxon>Alphaproteobacteria</taxon>
        <taxon>Rhodobacterales</taxon>
        <taxon>Roseobacteraceae</taxon>
        <taxon>Salinihabitans</taxon>
    </lineage>
</organism>
<dbReference type="Proteomes" id="UP000198893">
    <property type="component" value="Unassembled WGS sequence"/>
</dbReference>
<keyword evidence="3" id="KW-0804">Transcription</keyword>
<gene>
    <name evidence="5" type="ORF">SAMN04490248_1277</name>
</gene>
<dbReference type="InterPro" id="IPR005143">
    <property type="entry name" value="TF_LuxR_autoind-bd_dom"/>
</dbReference>
<protein>
    <submittedName>
        <fullName evidence="5">LuxR family transcriptional regulator</fullName>
    </submittedName>
</protein>
<reference evidence="5 6" key="1">
    <citation type="submission" date="2016-10" db="EMBL/GenBank/DDBJ databases">
        <authorList>
            <person name="de Groot N.N."/>
        </authorList>
    </citation>
    <scope>NUCLEOTIDE SEQUENCE [LARGE SCALE GENOMIC DNA]</scope>
    <source>
        <strain evidence="5 6">DSM 27842</strain>
    </source>
</reference>
<evidence type="ECO:0000256" key="2">
    <source>
        <dbReference type="ARBA" id="ARBA00023125"/>
    </source>
</evidence>
<dbReference type="PRINTS" id="PR00038">
    <property type="entry name" value="HTHLUXR"/>
</dbReference>
<dbReference type="SMART" id="SM00421">
    <property type="entry name" value="HTH_LUXR"/>
    <property type="match status" value="1"/>
</dbReference>
<dbReference type="InterPro" id="IPR016032">
    <property type="entry name" value="Sig_transdc_resp-reg_C-effctor"/>
</dbReference>
<proteinExistence type="predicted"/>
<evidence type="ECO:0000313" key="5">
    <source>
        <dbReference type="EMBL" id="SEP12362.1"/>
    </source>
</evidence>
<dbReference type="Pfam" id="PF00196">
    <property type="entry name" value="GerE"/>
    <property type="match status" value="1"/>
</dbReference>
<evidence type="ECO:0000256" key="3">
    <source>
        <dbReference type="ARBA" id="ARBA00023163"/>
    </source>
</evidence>
<feature type="domain" description="HTH luxR-type" evidence="4">
    <location>
        <begin position="178"/>
        <end position="243"/>
    </location>
</feature>
<dbReference type="STRING" id="569882.SAMN04490248_1277"/>
<keyword evidence="2" id="KW-0238">DNA-binding</keyword>
<accession>A0A1H8VA69</accession>
<sequence>MIFEYLCNLTNAPTLEELWRMHTAKMAEFGFDRLLYGYTNFVSRHSIGDPDDFVVLSNHDRAYVDAFIGDRLYLNAPMVRWALRNHGAQSWRILSEQVKCHALSRAEQEVLEFNRRMGVTAGYTISFNSVSVRAKAAIALTARCGMTQDDVDAIWQKHGDEIVLMNNVAHLKILTLPYTHFKRVLTKRQREVLEWVSDGKTVQDIAVLMQRKPATVEKHLRLAREALNVETTAQAVLKATFQNQIFVLEQ</sequence>
<dbReference type="EMBL" id="FODS01000027">
    <property type="protein sequence ID" value="SEP12362.1"/>
    <property type="molecule type" value="Genomic_DNA"/>
</dbReference>
<dbReference type="Gene3D" id="3.30.450.80">
    <property type="entry name" value="Transcription factor LuxR-like, autoinducer-binding domain"/>
    <property type="match status" value="1"/>
</dbReference>
<evidence type="ECO:0000259" key="4">
    <source>
        <dbReference type="PROSITE" id="PS50043"/>
    </source>
</evidence>
<dbReference type="PROSITE" id="PS50043">
    <property type="entry name" value="HTH_LUXR_2"/>
    <property type="match status" value="1"/>
</dbReference>
<evidence type="ECO:0000256" key="1">
    <source>
        <dbReference type="ARBA" id="ARBA00023015"/>
    </source>
</evidence>
<dbReference type="InterPro" id="IPR000792">
    <property type="entry name" value="Tscrpt_reg_LuxR_C"/>
</dbReference>
<dbReference type="OrthoDB" id="3679796at2"/>
<dbReference type="SUPFAM" id="SSF46894">
    <property type="entry name" value="C-terminal effector domain of the bipartite response regulators"/>
    <property type="match status" value="1"/>
</dbReference>
<dbReference type="InterPro" id="IPR036693">
    <property type="entry name" value="TF_LuxR_autoind-bd_dom_sf"/>
</dbReference>
<keyword evidence="1" id="KW-0805">Transcription regulation</keyword>
<dbReference type="RefSeq" id="WP_093120087.1">
    <property type="nucleotide sequence ID" value="NZ_FODS01000027.1"/>
</dbReference>
<dbReference type="CDD" id="cd06170">
    <property type="entry name" value="LuxR_C_like"/>
    <property type="match status" value="1"/>
</dbReference>